<dbReference type="EMBL" id="CP109441">
    <property type="protein sequence ID" value="WUV46812.1"/>
    <property type="molecule type" value="Genomic_DNA"/>
</dbReference>
<dbReference type="SMART" id="SM00344">
    <property type="entry name" value="HTH_ASNC"/>
    <property type="match status" value="2"/>
</dbReference>
<keyword evidence="2" id="KW-0238">DNA-binding</keyword>
<evidence type="ECO:0000259" key="4">
    <source>
        <dbReference type="PROSITE" id="PS50956"/>
    </source>
</evidence>
<protein>
    <submittedName>
        <fullName evidence="5">AsnC family transcriptional regulator</fullName>
    </submittedName>
</protein>
<dbReference type="InterPro" id="IPR000485">
    <property type="entry name" value="AsnC-type_HTH_dom"/>
</dbReference>
<dbReference type="PROSITE" id="PS50956">
    <property type="entry name" value="HTH_ASNC_2"/>
    <property type="match status" value="2"/>
</dbReference>
<evidence type="ECO:0000256" key="1">
    <source>
        <dbReference type="ARBA" id="ARBA00023015"/>
    </source>
</evidence>
<dbReference type="PANTHER" id="PTHR30154">
    <property type="entry name" value="LEUCINE-RESPONSIVE REGULATORY PROTEIN"/>
    <property type="match status" value="1"/>
</dbReference>
<dbReference type="SUPFAM" id="SSF54909">
    <property type="entry name" value="Dimeric alpha+beta barrel"/>
    <property type="match status" value="1"/>
</dbReference>
<dbReference type="Pfam" id="PF01037">
    <property type="entry name" value="AsnC_trans_reg"/>
    <property type="match status" value="1"/>
</dbReference>
<dbReference type="SUPFAM" id="SSF46785">
    <property type="entry name" value="Winged helix' DNA-binding domain"/>
    <property type="match status" value="2"/>
</dbReference>
<evidence type="ECO:0000313" key="6">
    <source>
        <dbReference type="Proteomes" id="UP001432062"/>
    </source>
</evidence>
<evidence type="ECO:0000256" key="2">
    <source>
        <dbReference type="ARBA" id="ARBA00023125"/>
    </source>
</evidence>
<dbReference type="InterPro" id="IPR019887">
    <property type="entry name" value="Tscrpt_reg_AsnC/Lrp_C"/>
</dbReference>
<dbReference type="InterPro" id="IPR036388">
    <property type="entry name" value="WH-like_DNA-bd_sf"/>
</dbReference>
<dbReference type="Gene3D" id="3.30.70.920">
    <property type="match status" value="1"/>
</dbReference>
<dbReference type="InterPro" id="IPR019888">
    <property type="entry name" value="Tscrpt_reg_AsnC-like"/>
</dbReference>
<keyword evidence="3" id="KW-0804">Transcription</keyword>
<name>A0ABZ1YU56_9NOCA</name>
<dbReference type="InterPro" id="IPR011008">
    <property type="entry name" value="Dimeric_a/b-barrel"/>
</dbReference>
<reference evidence="5" key="1">
    <citation type="submission" date="2022-10" db="EMBL/GenBank/DDBJ databases">
        <title>The complete genomes of actinobacterial strains from the NBC collection.</title>
        <authorList>
            <person name="Joergensen T.S."/>
            <person name="Alvarez Arevalo M."/>
            <person name="Sterndorff E.B."/>
            <person name="Faurdal D."/>
            <person name="Vuksanovic O."/>
            <person name="Mourched A.-S."/>
            <person name="Charusanti P."/>
            <person name="Shaw S."/>
            <person name="Blin K."/>
            <person name="Weber T."/>
        </authorList>
    </citation>
    <scope>NUCLEOTIDE SEQUENCE</scope>
    <source>
        <strain evidence="5">NBC_01482</strain>
    </source>
</reference>
<feature type="domain" description="HTH asnC-type" evidence="4">
    <location>
        <begin position="172"/>
        <end position="232"/>
    </location>
</feature>
<evidence type="ECO:0000256" key="3">
    <source>
        <dbReference type="ARBA" id="ARBA00023163"/>
    </source>
</evidence>
<sequence length="317" mass="34754">MDSDTLDDLDLQLLHALQIDGRAAYSTIAQVLGVSSRTVARRYGRLRSNGLVRVTGVAAAGPIATAEWIVRITVRASAATTLARALAQRPDTAWVTVVDSGTEIVCIFRIPDDGPAPLAGLARHGDILDISAHRLLHHFMNRRWRGRTSALTTAQIEALQPPDTAATQSLSLTELDHRLLAALSLDGRTAYPDLARRVGWSETAIRRRLDELRRAGILRFSVEIDPAAFGFTVSCVIWMSVVPHQLQTVATALASDFEAAFIGATTGEHNLIEIAVFRKSAELYAYLTERITTLDGIERMETTPIASYTKRDAQIFR</sequence>
<evidence type="ECO:0000313" key="5">
    <source>
        <dbReference type="EMBL" id="WUV46812.1"/>
    </source>
</evidence>
<organism evidence="5 6">
    <name type="scientific">Nocardia vinacea</name>
    <dbReference type="NCBI Taxonomy" id="96468"/>
    <lineage>
        <taxon>Bacteria</taxon>
        <taxon>Bacillati</taxon>
        <taxon>Actinomycetota</taxon>
        <taxon>Actinomycetes</taxon>
        <taxon>Mycobacteriales</taxon>
        <taxon>Nocardiaceae</taxon>
        <taxon>Nocardia</taxon>
    </lineage>
</organism>
<dbReference type="InterPro" id="IPR036390">
    <property type="entry name" value="WH_DNA-bd_sf"/>
</dbReference>
<accession>A0ABZ1YU56</accession>
<dbReference type="PANTHER" id="PTHR30154:SF34">
    <property type="entry name" value="TRANSCRIPTIONAL REGULATOR AZLB"/>
    <property type="match status" value="1"/>
</dbReference>
<dbReference type="RefSeq" id="WP_327099728.1">
    <property type="nucleotide sequence ID" value="NZ_CP109149.1"/>
</dbReference>
<keyword evidence="1" id="KW-0805">Transcription regulation</keyword>
<gene>
    <name evidence="5" type="ORF">OG563_00675</name>
</gene>
<keyword evidence="6" id="KW-1185">Reference proteome</keyword>
<dbReference type="Gene3D" id="1.10.10.10">
    <property type="entry name" value="Winged helix-like DNA-binding domain superfamily/Winged helix DNA-binding domain"/>
    <property type="match status" value="2"/>
</dbReference>
<dbReference type="Proteomes" id="UP001432062">
    <property type="component" value="Chromosome"/>
</dbReference>
<dbReference type="PRINTS" id="PR00033">
    <property type="entry name" value="HTHASNC"/>
</dbReference>
<dbReference type="Pfam" id="PF13404">
    <property type="entry name" value="HTH_AsnC-type"/>
    <property type="match status" value="2"/>
</dbReference>
<proteinExistence type="predicted"/>
<feature type="domain" description="HTH asnC-type" evidence="4">
    <location>
        <begin position="6"/>
        <end position="53"/>
    </location>
</feature>